<dbReference type="RefSeq" id="WP_270114056.1">
    <property type="nucleotide sequence ID" value="NZ_BAAAOL010000006.1"/>
</dbReference>
<dbReference type="Gene3D" id="3.40.50.720">
    <property type="entry name" value="NAD(P)-binding Rossmann-like Domain"/>
    <property type="match status" value="1"/>
</dbReference>
<dbReference type="EMBL" id="BSDT01000001">
    <property type="protein sequence ID" value="GLI42682.1"/>
    <property type="molecule type" value="Genomic_DNA"/>
</dbReference>
<dbReference type="PANTHER" id="PTHR43899">
    <property type="entry name" value="RH59310P"/>
    <property type="match status" value="1"/>
</dbReference>
<evidence type="ECO:0000256" key="1">
    <source>
        <dbReference type="ARBA" id="ARBA00006484"/>
    </source>
</evidence>
<name>A0A9W6G9B5_9ACTN</name>
<comment type="similarity">
    <text evidence="1 3">Belongs to the short-chain dehydrogenases/reductases (SDR) family.</text>
</comment>
<evidence type="ECO:0008006" key="6">
    <source>
        <dbReference type="Google" id="ProtNLM"/>
    </source>
</evidence>
<proteinExistence type="inferred from homology"/>
<evidence type="ECO:0000256" key="2">
    <source>
        <dbReference type="ARBA" id="ARBA00023002"/>
    </source>
</evidence>
<dbReference type="InterPro" id="IPR051019">
    <property type="entry name" value="VLCFA-Steroid_DH"/>
</dbReference>
<protein>
    <recommendedName>
        <fullName evidence="6">Short-subunit dehydrogenase</fullName>
    </recommendedName>
</protein>
<dbReference type="InterPro" id="IPR002347">
    <property type="entry name" value="SDR_fam"/>
</dbReference>
<organism evidence="4 5">
    <name type="scientific">Glycomyces algeriensis</name>
    <dbReference type="NCBI Taxonomy" id="256037"/>
    <lineage>
        <taxon>Bacteria</taxon>
        <taxon>Bacillati</taxon>
        <taxon>Actinomycetota</taxon>
        <taxon>Actinomycetes</taxon>
        <taxon>Glycomycetales</taxon>
        <taxon>Glycomycetaceae</taxon>
        <taxon>Glycomyces</taxon>
    </lineage>
</organism>
<sequence length="267" mass="28616">MREGTWALVTGASAGIGAAFARQLAARGHHVVLVARSEAKLEALAAELRAAHGVRTRVAVQDLAAPGAAERIAEAVAGAGIAVEVLVNNAGIGTFGRDAEIGADYNRDVAMVNVVAVADLVQRFLPGMVARGSGAVVNVASMAGFQPQPYMALYAATKAFVVNYSLGLWAETKGTGVRVLAVCPGPVDTDFPIANGIKYDEGRLGWLLADPEAIVRQSLRALDRDKGYVVPDWRNWPEAHLLPRRPRRLMTRLIGLVLRRFADYQRR</sequence>
<dbReference type="GO" id="GO:0016491">
    <property type="term" value="F:oxidoreductase activity"/>
    <property type="evidence" value="ECO:0007669"/>
    <property type="project" value="UniProtKB-KW"/>
</dbReference>
<accession>A0A9W6G9B5</accession>
<gene>
    <name evidence="4" type="ORF">GALLR39Z86_25320</name>
</gene>
<keyword evidence="5" id="KW-1185">Reference proteome</keyword>
<dbReference type="PRINTS" id="PR00080">
    <property type="entry name" value="SDRFAMILY"/>
</dbReference>
<reference evidence="4" key="1">
    <citation type="submission" date="2022-12" db="EMBL/GenBank/DDBJ databases">
        <title>Reference genome sequencing for broad-spectrum identification of bacterial and archaeal isolates by mass spectrometry.</title>
        <authorList>
            <person name="Sekiguchi Y."/>
            <person name="Tourlousse D.M."/>
        </authorList>
    </citation>
    <scope>NUCLEOTIDE SEQUENCE</scope>
    <source>
        <strain evidence="4">LLR39Z86</strain>
    </source>
</reference>
<dbReference type="PRINTS" id="PR00081">
    <property type="entry name" value="GDHRDH"/>
</dbReference>
<keyword evidence="2" id="KW-0560">Oxidoreductase</keyword>
<dbReference type="Pfam" id="PF00106">
    <property type="entry name" value="adh_short"/>
    <property type="match status" value="1"/>
</dbReference>
<dbReference type="PIRSF" id="PIRSF000126">
    <property type="entry name" value="11-beta-HSD1"/>
    <property type="match status" value="1"/>
</dbReference>
<dbReference type="AlphaFoldDB" id="A0A9W6G9B5"/>
<dbReference type="SUPFAM" id="SSF51735">
    <property type="entry name" value="NAD(P)-binding Rossmann-fold domains"/>
    <property type="match status" value="1"/>
</dbReference>
<dbReference type="InterPro" id="IPR036291">
    <property type="entry name" value="NAD(P)-bd_dom_sf"/>
</dbReference>
<dbReference type="PANTHER" id="PTHR43899:SF13">
    <property type="entry name" value="RH59310P"/>
    <property type="match status" value="1"/>
</dbReference>
<comment type="caution">
    <text evidence="4">The sequence shown here is derived from an EMBL/GenBank/DDBJ whole genome shotgun (WGS) entry which is preliminary data.</text>
</comment>
<evidence type="ECO:0000256" key="3">
    <source>
        <dbReference type="RuleBase" id="RU000363"/>
    </source>
</evidence>
<evidence type="ECO:0000313" key="4">
    <source>
        <dbReference type="EMBL" id="GLI42682.1"/>
    </source>
</evidence>
<evidence type="ECO:0000313" key="5">
    <source>
        <dbReference type="Proteomes" id="UP001144313"/>
    </source>
</evidence>
<dbReference type="Proteomes" id="UP001144313">
    <property type="component" value="Unassembled WGS sequence"/>
</dbReference>